<dbReference type="InterPro" id="IPR001155">
    <property type="entry name" value="OxRdtase_FMN_N"/>
</dbReference>
<accession>A0AB39L5R3</accession>
<organism evidence="5">
    <name type="scientific">Sinomonas puerhi</name>
    <dbReference type="NCBI Taxonomy" id="3238584"/>
    <lineage>
        <taxon>Bacteria</taxon>
        <taxon>Bacillati</taxon>
        <taxon>Actinomycetota</taxon>
        <taxon>Actinomycetes</taxon>
        <taxon>Micrococcales</taxon>
        <taxon>Micrococcaceae</taxon>
        <taxon>Sinomonas</taxon>
    </lineage>
</organism>
<protein>
    <submittedName>
        <fullName evidence="5">Alkene reductase</fullName>
    </submittedName>
</protein>
<dbReference type="FunFam" id="3.20.20.70:FF:000059">
    <property type="entry name" value="N-ethylmaleimide reductase, FMN-linked"/>
    <property type="match status" value="1"/>
</dbReference>
<dbReference type="AlphaFoldDB" id="A0AB39L5R3"/>
<dbReference type="KEGG" id="spue:AB5L97_02075"/>
<dbReference type="RefSeq" id="WP_369046261.1">
    <property type="nucleotide sequence ID" value="NZ_CP163302.1"/>
</dbReference>
<dbReference type="CDD" id="cd02933">
    <property type="entry name" value="OYE_like_FMN"/>
    <property type="match status" value="1"/>
</dbReference>
<evidence type="ECO:0000256" key="2">
    <source>
        <dbReference type="ARBA" id="ARBA00005979"/>
    </source>
</evidence>
<dbReference type="GO" id="GO:0010181">
    <property type="term" value="F:FMN binding"/>
    <property type="evidence" value="ECO:0007669"/>
    <property type="project" value="InterPro"/>
</dbReference>
<dbReference type="InterPro" id="IPR013785">
    <property type="entry name" value="Aldolase_TIM"/>
</dbReference>
<comment type="similarity">
    <text evidence="2">Belongs to the NADH:flavin oxidoreductase/NADH oxidase family.</text>
</comment>
<feature type="domain" description="NADH:flavin oxidoreductase/NADH oxidase N-terminal" evidence="4">
    <location>
        <begin position="13"/>
        <end position="349"/>
    </location>
</feature>
<sequence length="383" mass="40356">MAAAKAAPTLDRLFESAVIGGLDAPNRIVLAPLTRSRATQDGVPTPLMAEYYRQRSGAGLVVSEGTVVSPQGASYARVPGLYTARQVEAWKPVVAAAKGRGALVYAQLWHVGRQAHSMVQPDGLSPCAPSAIPIIGDLYRSPAGRIPFEVPRELTEAGIAEIVAQFAAAARNALDAGFDGVELHGANGYLIDQFLNASSNGRTDRYGGTFSNRVRFLAEILDALAEGMPMDRVGLRLSPSSTWMDMRDPDKRGVYSAVVRLASARGLAYLHFVEPGIAGSVDVEGDRAAVVPTSDLAAHFAGPVIVTGGHTAESAAARIEAGTADLVGFGRLFIANPDLPYRFQAGAELEPLRREGLYGGGEAGYTDYPLHPDNPHAVPSLAS</sequence>
<proteinExistence type="inferred from homology"/>
<name>A0AB39L5R3_9MICC</name>
<dbReference type="Pfam" id="PF00724">
    <property type="entry name" value="Oxidored_FMN"/>
    <property type="match status" value="1"/>
</dbReference>
<dbReference type="GO" id="GO:0016628">
    <property type="term" value="F:oxidoreductase activity, acting on the CH-CH group of donors, NAD or NADP as acceptor"/>
    <property type="evidence" value="ECO:0007669"/>
    <property type="project" value="UniProtKB-ARBA"/>
</dbReference>
<comment type="cofactor">
    <cofactor evidence="1">
        <name>FMN</name>
        <dbReference type="ChEBI" id="CHEBI:58210"/>
    </cofactor>
</comment>
<keyword evidence="3" id="KW-0560">Oxidoreductase</keyword>
<gene>
    <name evidence="5" type="ORF">AB5L97_02075</name>
</gene>
<dbReference type="PANTHER" id="PTHR22893">
    <property type="entry name" value="NADH OXIDOREDUCTASE-RELATED"/>
    <property type="match status" value="1"/>
</dbReference>
<evidence type="ECO:0000256" key="1">
    <source>
        <dbReference type="ARBA" id="ARBA00001917"/>
    </source>
</evidence>
<dbReference type="EMBL" id="CP163302">
    <property type="protein sequence ID" value="XDP45827.1"/>
    <property type="molecule type" value="Genomic_DNA"/>
</dbReference>
<evidence type="ECO:0000256" key="3">
    <source>
        <dbReference type="ARBA" id="ARBA00023002"/>
    </source>
</evidence>
<evidence type="ECO:0000313" key="5">
    <source>
        <dbReference type="EMBL" id="XDP45827.1"/>
    </source>
</evidence>
<dbReference type="InterPro" id="IPR045247">
    <property type="entry name" value="Oye-like"/>
</dbReference>
<evidence type="ECO:0000259" key="4">
    <source>
        <dbReference type="Pfam" id="PF00724"/>
    </source>
</evidence>
<dbReference type="SUPFAM" id="SSF51395">
    <property type="entry name" value="FMN-linked oxidoreductases"/>
    <property type="match status" value="1"/>
</dbReference>
<dbReference type="PANTHER" id="PTHR22893:SF91">
    <property type="entry name" value="NADPH DEHYDROGENASE 2-RELATED"/>
    <property type="match status" value="1"/>
</dbReference>
<dbReference type="Gene3D" id="3.20.20.70">
    <property type="entry name" value="Aldolase class I"/>
    <property type="match status" value="1"/>
</dbReference>
<dbReference type="GO" id="GO:0005829">
    <property type="term" value="C:cytosol"/>
    <property type="evidence" value="ECO:0007669"/>
    <property type="project" value="UniProtKB-ARBA"/>
</dbReference>
<reference evidence="5" key="1">
    <citation type="submission" date="2024-07" db="EMBL/GenBank/DDBJ databases">
        <authorList>
            <person name="fu j."/>
        </authorList>
    </citation>
    <scope>NUCLEOTIDE SEQUENCE</scope>
    <source>
        <strain evidence="5">P10A9</strain>
    </source>
</reference>